<dbReference type="EMBL" id="CAADFC020000029">
    <property type="protein sequence ID" value="VIO77898.1"/>
    <property type="molecule type" value="Genomic_DNA"/>
</dbReference>
<evidence type="ECO:0000313" key="4">
    <source>
        <dbReference type="EMBL" id="VIO77898.1"/>
    </source>
</evidence>
<reference evidence="4" key="1">
    <citation type="submission" date="2019-02" db="EMBL/GenBank/DDBJ databases">
        <authorList>
            <person name="Pothier F.J."/>
        </authorList>
    </citation>
    <scope>NUCLEOTIDE SEQUENCE</scope>
    <source>
        <strain evidence="4">CI-1B</strain>
    </source>
</reference>
<dbReference type="PANTHER" id="PTHR36505">
    <property type="entry name" value="BLR1072 PROTEIN"/>
    <property type="match status" value="1"/>
</dbReference>
<name>A0A508TUH6_9BRAD</name>
<proteinExistence type="predicted"/>
<comment type="caution">
    <text evidence="4">The sequence shown here is derived from an EMBL/GenBank/DDBJ whole genome shotgun (WGS) entry which is preliminary data.</text>
</comment>
<gene>
    <name evidence="4" type="ORF">CI1B_70800</name>
</gene>
<feature type="compositionally biased region" description="Low complexity" evidence="1">
    <location>
        <begin position="36"/>
        <end position="55"/>
    </location>
</feature>
<feature type="compositionally biased region" description="Low complexity" evidence="1">
    <location>
        <begin position="144"/>
        <end position="160"/>
    </location>
</feature>
<keyword evidence="5" id="KW-1185">Reference proteome</keyword>
<dbReference type="SUPFAM" id="SSF50346">
    <property type="entry name" value="PRC-barrel domain"/>
    <property type="match status" value="1"/>
</dbReference>
<sequence>MLVRSIMAGVAGTALLATVAFAQTPTDTKSDKNEMSPPAASTTSPPASTTAVSSTSYKGDWRASKVVGLSVYNDKNESVGSINDLLMDKGGAIKAVVIGVGGFLGVGEHLVAVPIDKVKFSTEPVAYTGSSASNTGSPGGAGGTSKTSTTTGAAPATASKPNPWYPDHAVFNATKDELKAMPEFKYSTE</sequence>
<keyword evidence="2" id="KW-0732">Signal</keyword>
<feature type="region of interest" description="Disordered" evidence="1">
    <location>
        <begin position="127"/>
        <end position="168"/>
    </location>
</feature>
<dbReference type="Gene3D" id="2.30.30.240">
    <property type="entry name" value="PRC-barrel domain"/>
    <property type="match status" value="1"/>
</dbReference>
<evidence type="ECO:0000259" key="3">
    <source>
        <dbReference type="Pfam" id="PF05239"/>
    </source>
</evidence>
<feature type="signal peptide" evidence="2">
    <location>
        <begin position="1"/>
        <end position="22"/>
    </location>
</feature>
<dbReference type="AlphaFoldDB" id="A0A508TUH6"/>
<dbReference type="Pfam" id="PF05239">
    <property type="entry name" value="PRC"/>
    <property type="match status" value="1"/>
</dbReference>
<evidence type="ECO:0000256" key="1">
    <source>
        <dbReference type="SAM" id="MobiDB-lite"/>
    </source>
</evidence>
<dbReference type="InterPro" id="IPR027275">
    <property type="entry name" value="PRC-brl_dom"/>
</dbReference>
<feature type="chain" id="PRO_5021487341" description="PRC-barrel domain-containing protein" evidence="2">
    <location>
        <begin position="23"/>
        <end position="189"/>
    </location>
</feature>
<dbReference type="RefSeq" id="WP_139863641.1">
    <property type="nucleotide sequence ID" value="NZ_CAADFC020000029.1"/>
</dbReference>
<dbReference type="PANTHER" id="PTHR36505:SF1">
    <property type="entry name" value="BLR1072 PROTEIN"/>
    <property type="match status" value="1"/>
</dbReference>
<evidence type="ECO:0000313" key="5">
    <source>
        <dbReference type="Proteomes" id="UP000328092"/>
    </source>
</evidence>
<protein>
    <recommendedName>
        <fullName evidence="3">PRC-barrel domain-containing protein</fullName>
    </recommendedName>
</protein>
<feature type="domain" description="PRC-barrel" evidence="3">
    <location>
        <begin position="62"/>
        <end position="119"/>
    </location>
</feature>
<dbReference type="OrthoDB" id="7818259at2"/>
<dbReference type="Proteomes" id="UP000328092">
    <property type="component" value="Unassembled WGS sequence"/>
</dbReference>
<dbReference type="InterPro" id="IPR011033">
    <property type="entry name" value="PRC_barrel-like_sf"/>
</dbReference>
<accession>A0A508TUH6</accession>
<feature type="region of interest" description="Disordered" evidence="1">
    <location>
        <begin position="26"/>
        <end position="55"/>
    </location>
</feature>
<organism evidence="4 5">
    <name type="scientific">Bradyrhizobium ivorense</name>
    <dbReference type="NCBI Taxonomy" id="2511166"/>
    <lineage>
        <taxon>Bacteria</taxon>
        <taxon>Pseudomonadati</taxon>
        <taxon>Pseudomonadota</taxon>
        <taxon>Alphaproteobacteria</taxon>
        <taxon>Hyphomicrobiales</taxon>
        <taxon>Nitrobacteraceae</taxon>
        <taxon>Bradyrhizobium</taxon>
    </lineage>
</organism>
<evidence type="ECO:0000256" key="2">
    <source>
        <dbReference type="SAM" id="SignalP"/>
    </source>
</evidence>